<dbReference type="GeneTree" id="ENSGT01020000234387"/>
<name>A0A3Q2CX57_CYPVA</name>
<organism evidence="2 3">
    <name type="scientific">Cyprinodon variegatus</name>
    <name type="common">Sheepshead minnow</name>
    <dbReference type="NCBI Taxonomy" id="28743"/>
    <lineage>
        <taxon>Eukaryota</taxon>
        <taxon>Metazoa</taxon>
        <taxon>Chordata</taxon>
        <taxon>Craniata</taxon>
        <taxon>Vertebrata</taxon>
        <taxon>Euteleostomi</taxon>
        <taxon>Actinopterygii</taxon>
        <taxon>Neopterygii</taxon>
        <taxon>Teleostei</taxon>
        <taxon>Neoteleostei</taxon>
        <taxon>Acanthomorphata</taxon>
        <taxon>Ovalentaria</taxon>
        <taxon>Atherinomorphae</taxon>
        <taxon>Cyprinodontiformes</taxon>
        <taxon>Cyprinodontidae</taxon>
        <taxon>Cyprinodon</taxon>
    </lineage>
</organism>
<feature type="region of interest" description="Disordered" evidence="1">
    <location>
        <begin position="49"/>
        <end position="95"/>
    </location>
</feature>
<evidence type="ECO:0000313" key="3">
    <source>
        <dbReference type="Proteomes" id="UP000265020"/>
    </source>
</evidence>
<reference evidence="2" key="1">
    <citation type="submission" date="2025-08" db="UniProtKB">
        <authorList>
            <consortium name="Ensembl"/>
        </authorList>
    </citation>
    <scope>IDENTIFICATION</scope>
</reference>
<dbReference type="AlphaFoldDB" id="A0A3Q2CX57"/>
<dbReference type="Proteomes" id="UP000265020">
    <property type="component" value="Unassembled WGS sequence"/>
</dbReference>
<evidence type="ECO:0008006" key="4">
    <source>
        <dbReference type="Google" id="ProtNLM"/>
    </source>
</evidence>
<evidence type="ECO:0000256" key="1">
    <source>
        <dbReference type="SAM" id="MobiDB-lite"/>
    </source>
</evidence>
<reference evidence="2" key="2">
    <citation type="submission" date="2025-09" db="UniProtKB">
        <authorList>
            <consortium name="Ensembl"/>
        </authorList>
    </citation>
    <scope>IDENTIFICATION</scope>
</reference>
<protein>
    <recommendedName>
        <fullName evidence="4">EKC/KEOPS complex subunit GON7</fullName>
    </recommendedName>
</protein>
<keyword evidence="3" id="KW-1185">Reference proteome</keyword>
<dbReference type="InterPro" id="IPR027893">
    <property type="entry name" value="GON7_meta"/>
</dbReference>
<evidence type="ECO:0000313" key="2">
    <source>
        <dbReference type="Ensembl" id="ENSCVAP00000010354.1"/>
    </source>
</evidence>
<dbReference type="GO" id="GO:0000408">
    <property type="term" value="C:EKC/KEOPS complex"/>
    <property type="evidence" value="ECO:0007669"/>
    <property type="project" value="InterPro"/>
</dbReference>
<feature type="compositionally biased region" description="Acidic residues" evidence="1">
    <location>
        <begin position="61"/>
        <end position="81"/>
    </location>
</feature>
<dbReference type="Ensembl" id="ENSCVAT00000017028.1">
    <property type="protein sequence ID" value="ENSCVAP00000010354.1"/>
    <property type="gene ID" value="ENSCVAG00000012463.1"/>
</dbReference>
<accession>A0A3Q2CX57</accession>
<proteinExistence type="predicted"/>
<dbReference type="OMA" id="GCTRVDE"/>
<sequence length="95" mass="10304">MEAACVRAELRYRDGQSQSFSIRPGDGGLGALRVAISELNLKASQLLSELVDSERERAGSDEDEGGEEESDEEDGEEEDGSNSDLQPQVKRSKTS</sequence>
<dbReference type="Pfam" id="PF15387">
    <property type="entry name" value="DUF4611"/>
    <property type="match status" value="1"/>
</dbReference>